<evidence type="ECO:0000256" key="4">
    <source>
        <dbReference type="PIRSR" id="PIRSR602678-1"/>
    </source>
</evidence>
<organism evidence="5 6">
    <name type="scientific">Mycoplasma bradburyae</name>
    <dbReference type="NCBI Taxonomy" id="2963128"/>
    <lineage>
        <taxon>Bacteria</taxon>
        <taxon>Bacillati</taxon>
        <taxon>Mycoplasmatota</taxon>
        <taxon>Mollicutes</taxon>
        <taxon>Mycoplasmataceae</taxon>
        <taxon>Mycoplasma</taxon>
    </lineage>
</organism>
<dbReference type="RefSeq" id="WP_272403993.1">
    <property type="nucleotide sequence ID" value="NZ_JAJHZP010000013.1"/>
</dbReference>
<accession>A0AAW6HRV8</accession>
<feature type="binding site" evidence="4">
    <location>
        <position position="103"/>
    </location>
    <ligand>
        <name>a divalent metal cation</name>
        <dbReference type="ChEBI" id="CHEBI:60240"/>
        <label>1</label>
    </ligand>
</feature>
<dbReference type="SUPFAM" id="SSF102705">
    <property type="entry name" value="NIF3 (NGG1p interacting factor 3)-like"/>
    <property type="match status" value="1"/>
</dbReference>
<evidence type="ECO:0000313" key="5">
    <source>
        <dbReference type="EMBL" id="MDC4183423.1"/>
    </source>
</evidence>
<dbReference type="PANTHER" id="PTHR13799">
    <property type="entry name" value="NGG1 INTERACTING FACTOR 3"/>
    <property type="match status" value="1"/>
</dbReference>
<feature type="binding site" evidence="4">
    <location>
        <position position="65"/>
    </location>
    <ligand>
        <name>a divalent metal cation</name>
        <dbReference type="ChEBI" id="CHEBI:60240"/>
        <label>1</label>
    </ligand>
</feature>
<feature type="binding site" evidence="4">
    <location>
        <position position="66"/>
    </location>
    <ligand>
        <name>a divalent metal cation</name>
        <dbReference type="ChEBI" id="CHEBI:60240"/>
        <label>1</label>
    </ligand>
</feature>
<dbReference type="AlphaFoldDB" id="A0AAW6HRV8"/>
<comment type="caution">
    <text evidence="5">The sequence shown here is derived from an EMBL/GenBank/DDBJ whole genome shotgun (WGS) entry which is preliminary data.</text>
</comment>
<gene>
    <name evidence="5" type="ORF">LNO71_02050</name>
</gene>
<dbReference type="GO" id="GO:0046872">
    <property type="term" value="F:metal ion binding"/>
    <property type="evidence" value="ECO:0007669"/>
    <property type="project" value="UniProtKB-KW"/>
</dbReference>
<reference evidence="5" key="1">
    <citation type="submission" date="2021-11" db="EMBL/GenBank/DDBJ databases">
        <title>Description of Mycoplasma bradburyaesp. nov.from sea birds: a tribute to a great mycoplasmologist.</title>
        <authorList>
            <person name="Ramirez A.S."/>
            <person name="Poveda C."/>
            <person name="Suarez-Perez A."/>
            <person name="Rosales R.S."/>
            <person name="Dijkman R."/>
            <person name="Feberwee A."/>
            <person name="Spergser J."/>
            <person name="Szostak M.P."/>
            <person name="Ressel L."/>
            <person name="Calabuig P."/>
            <person name="Catania S."/>
            <person name="Gobbo F."/>
            <person name="Timofte D."/>
            <person name="Poveda J.B."/>
        </authorList>
    </citation>
    <scope>NUCLEOTIDE SEQUENCE</scope>
    <source>
        <strain evidence="5">T264</strain>
    </source>
</reference>
<dbReference type="EMBL" id="JAJHZP010000013">
    <property type="protein sequence ID" value="MDC4183423.1"/>
    <property type="molecule type" value="Genomic_DNA"/>
</dbReference>
<dbReference type="Proteomes" id="UP001216384">
    <property type="component" value="Unassembled WGS sequence"/>
</dbReference>
<evidence type="ECO:0000256" key="3">
    <source>
        <dbReference type="ARBA" id="ARBA00022723"/>
    </source>
</evidence>
<evidence type="ECO:0000313" key="6">
    <source>
        <dbReference type="Proteomes" id="UP001216384"/>
    </source>
</evidence>
<protein>
    <recommendedName>
        <fullName evidence="2">GTP cyclohydrolase 1 type 2 homolog</fullName>
    </recommendedName>
</protein>
<dbReference type="PANTHER" id="PTHR13799:SF14">
    <property type="entry name" value="GTP CYCLOHYDROLASE 1 TYPE 2 HOMOLOG"/>
    <property type="match status" value="1"/>
</dbReference>
<evidence type="ECO:0000256" key="1">
    <source>
        <dbReference type="ARBA" id="ARBA00006964"/>
    </source>
</evidence>
<evidence type="ECO:0000256" key="2">
    <source>
        <dbReference type="ARBA" id="ARBA00022112"/>
    </source>
</evidence>
<feature type="binding site" evidence="4">
    <location>
        <position position="219"/>
    </location>
    <ligand>
        <name>a divalent metal cation</name>
        <dbReference type="ChEBI" id="CHEBI:60240"/>
        <label>1</label>
    </ligand>
</feature>
<dbReference type="Pfam" id="PF01784">
    <property type="entry name" value="DUF34_NIF3"/>
    <property type="match status" value="1"/>
</dbReference>
<name>A0AAW6HRV8_9MOLU</name>
<proteinExistence type="inferred from homology"/>
<keyword evidence="3 4" id="KW-0479">Metal-binding</keyword>
<sequence length="258" mass="30215">MQIKKITNWILKLFPLKNQLAFDNAKLINHKNLKNELNKVLICADYDGYNFKLANKLNANLIISHHPMFIDSNDLKNDNFIRNAYDDFQKNNRSFLALHTAYDFNEKGAHAYFFKLLNINKFNVTPINHYYEFEINSSLEELIESLKSIKYIDQVKYLSTSKFKKNLKKGLICLGSGYSSNQQDIDLFKQYDILITGDLKWSSWINAVNHHVNVIDIGHNVESIFIDHINELLVDQFKNELNKNQIILGHNQFDIIKK</sequence>
<dbReference type="InterPro" id="IPR036069">
    <property type="entry name" value="DUF34/NIF3_sf"/>
</dbReference>
<comment type="similarity">
    <text evidence="1">Belongs to the GTP cyclohydrolase I type 2/NIF3 family.</text>
</comment>
<dbReference type="Gene3D" id="3.40.1390.30">
    <property type="entry name" value="NIF3 (NGG1p interacting factor 3)-like"/>
    <property type="match status" value="2"/>
</dbReference>
<dbReference type="InterPro" id="IPR002678">
    <property type="entry name" value="DUF34/NIF3"/>
</dbReference>
<dbReference type="GO" id="GO:0005737">
    <property type="term" value="C:cytoplasm"/>
    <property type="evidence" value="ECO:0007669"/>
    <property type="project" value="TreeGrafter"/>
</dbReference>
<feature type="binding site" evidence="4">
    <location>
        <position position="222"/>
    </location>
    <ligand>
        <name>a divalent metal cation</name>
        <dbReference type="ChEBI" id="CHEBI:60240"/>
        <label>1</label>
    </ligand>
</feature>